<organism evidence="2 3">
    <name type="scientific">Candidatus Accumulibacter phosphatis</name>
    <dbReference type="NCBI Taxonomy" id="327160"/>
    <lineage>
        <taxon>Bacteria</taxon>
        <taxon>Pseudomonadati</taxon>
        <taxon>Pseudomonadota</taxon>
        <taxon>Betaproteobacteria</taxon>
        <taxon>Candidatus Accumulibacter</taxon>
    </lineage>
</organism>
<sequence length="65" mass="7241">MIDRGLQELAAQEITRGSDPRWFRGAGEDASHHDLRPDNQLRLGGEDCARQPRELPIPAHELGSP</sequence>
<reference evidence="2 3" key="1">
    <citation type="submission" date="2014-02" db="EMBL/GenBank/DDBJ databases">
        <title>Expanding our view of genomic diversity in Candidatus Accumulibacter clades.</title>
        <authorList>
            <person name="Skennerton C.T."/>
            <person name="Barr J.J."/>
            <person name="Slater F.R."/>
            <person name="Bond P.L."/>
            <person name="Tyson G.W."/>
        </authorList>
    </citation>
    <scope>NUCLEOTIDE SEQUENCE [LARGE SCALE GENOMIC DNA]</scope>
    <source>
        <strain evidence="3">BA-91</strain>
    </source>
</reference>
<proteinExistence type="predicted"/>
<evidence type="ECO:0000313" key="3">
    <source>
        <dbReference type="Proteomes" id="UP000020077"/>
    </source>
</evidence>
<dbReference type="EMBL" id="JDVG02000637">
    <property type="protein sequence ID" value="KFB70844.1"/>
    <property type="molecule type" value="Genomic_DNA"/>
</dbReference>
<protein>
    <submittedName>
        <fullName evidence="2">Uncharacterized protein</fullName>
    </submittedName>
</protein>
<dbReference type="AlphaFoldDB" id="A0A080M0V1"/>
<accession>A0A080M0V1</accession>
<feature type="compositionally biased region" description="Basic and acidic residues" evidence="1">
    <location>
        <begin position="16"/>
        <end position="53"/>
    </location>
</feature>
<name>A0A080M0V1_9PROT</name>
<comment type="caution">
    <text evidence="2">The sequence shown here is derived from an EMBL/GenBank/DDBJ whole genome shotgun (WGS) entry which is preliminary data.</text>
</comment>
<feature type="region of interest" description="Disordered" evidence="1">
    <location>
        <begin position="12"/>
        <end position="65"/>
    </location>
</feature>
<evidence type="ECO:0000313" key="2">
    <source>
        <dbReference type="EMBL" id="KFB70844.1"/>
    </source>
</evidence>
<evidence type="ECO:0000256" key="1">
    <source>
        <dbReference type="SAM" id="MobiDB-lite"/>
    </source>
</evidence>
<dbReference type="Proteomes" id="UP000020077">
    <property type="component" value="Unassembled WGS sequence"/>
</dbReference>
<gene>
    <name evidence="2" type="ORF">AW09_004045</name>
</gene>